<evidence type="ECO:0000256" key="3">
    <source>
        <dbReference type="ARBA" id="ARBA00022806"/>
    </source>
</evidence>
<keyword evidence="9" id="KW-1133">Transmembrane helix</keyword>
<dbReference type="PROSITE" id="PS51194">
    <property type="entry name" value="HELICASE_CTER"/>
    <property type="match status" value="1"/>
</dbReference>
<keyword evidence="4 6" id="KW-0067">ATP-binding</keyword>
<keyword evidence="3 6" id="KW-0347">Helicase</keyword>
<feature type="transmembrane region" description="Helical" evidence="9">
    <location>
        <begin position="289"/>
        <end position="310"/>
    </location>
</feature>
<sequence length="636" mass="69969">MEETRSFTDIKEISTETLAVLASLGFQQATPVQEATIPLFCGHKDVAVDACTGSGKTLAFVIPITEKLRRLEEPLKRHQVGAMIVSPTRELARQIYTVLQPFAASIPGITTMLLTGGSDPQADVAAFQEKGGHILVGTPGRLSDIFERSKVLDPKHLEVLVLDEADRLLDAGYGKHLESLMRKLPKQRRTGLFSATQTEAVQALARAGLRNQIRVNVAVEPVASSSGREPGQGQGQPAAGTAGSPGKRKAAMQDQRTPSGLQASYLVCQSDEKLAQLLHFLKEHREEKIIVYFLTCAAVDFYALAIPIAAAKGGLQTSALHGKMKQSQREATLAAFAAKPGGVLLCTDVAARGLDIPDVAWIVQFDPPQDPDVFVHRVGRTARMGRTGHALTLLLPHETAYVDFLRIRKVPLIEQQAWEGLPDPLPKIKQAAEQDRNIMEKGTRAFVSYVRGYREHQCNFIFRAQELDLGRLATAFALLKLPGMPELAHQRTLPSFTPSSVDTNTIKFKDKAREKERQKRLAARALTPKAPPAKAVRVVEPQKEKRLPAAKRRQIEARQDADDFAAEYRMLKKVKRGKMSEDDFFEEALGLHQDIEEDGNGAPADTKSHHFKGKLKEKGRGSAKGRGMGNKARLRR</sequence>
<feature type="domain" description="Helicase C-terminal" evidence="11">
    <location>
        <begin position="273"/>
        <end position="429"/>
    </location>
</feature>
<dbReference type="Pfam" id="PF13959">
    <property type="entry name" value="CTE_SPB4"/>
    <property type="match status" value="1"/>
</dbReference>
<dbReference type="PROSITE" id="PS51192">
    <property type="entry name" value="HELICASE_ATP_BIND_1"/>
    <property type="match status" value="1"/>
</dbReference>
<keyword evidence="5 7" id="KW-0694">RNA-binding</keyword>
<dbReference type="InterPro" id="IPR001650">
    <property type="entry name" value="Helicase_C-like"/>
</dbReference>
<dbReference type="InterPro" id="IPR014001">
    <property type="entry name" value="Helicase_ATP-bd"/>
</dbReference>
<evidence type="ECO:0000256" key="4">
    <source>
        <dbReference type="ARBA" id="ARBA00022840"/>
    </source>
</evidence>
<keyword evidence="9" id="KW-0812">Transmembrane</keyword>
<dbReference type="Pfam" id="PF00270">
    <property type="entry name" value="DEAD"/>
    <property type="match status" value="1"/>
</dbReference>
<dbReference type="PROSITE" id="PS00039">
    <property type="entry name" value="DEAD_ATP_HELICASE"/>
    <property type="match status" value="1"/>
</dbReference>
<dbReference type="SMART" id="SM01178">
    <property type="entry name" value="DUF4217"/>
    <property type="match status" value="1"/>
</dbReference>
<protein>
    <recommendedName>
        <fullName evidence="7">ATP-dependent RNA helicase</fullName>
        <ecNumber evidence="7">3.6.4.13</ecNumber>
    </recommendedName>
</protein>
<evidence type="ECO:0000313" key="13">
    <source>
        <dbReference type="Proteomes" id="UP001497392"/>
    </source>
</evidence>
<comment type="caution">
    <text evidence="12">The sequence shown here is derived from an EMBL/GenBank/DDBJ whole genome shotgun (WGS) entry which is preliminary data.</text>
</comment>
<dbReference type="InterPro" id="IPR025313">
    <property type="entry name" value="SPB4-like_CTE"/>
</dbReference>
<evidence type="ECO:0000256" key="5">
    <source>
        <dbReference type="ARBA" id="ARBA00022884"/>
    </source>
</evidence>
<keyword evidence="13" id="KW-1185">Reference proteome</keyword>
<feature type="domain" description="Helicase ATP-binding" evidence="10">
    <location>
        <begin position="37"/>
        <end position="215"/>
    </location>
</feature>
<evidence type="ECO:0000256" key="2">
    <source>
        <dbReference type="ARBA" id="ARBA00022801"/>
    </source>
</evidence>
<comment type="function">
    <text evidence="7">RNA helicase.</text>
</comment>
<comment type="domain">
    <text evidence="7">The Q motif is unique to and characteristic of the DEAD box family of RNA helicases and controls ATP binding and hydrolysis.</text>
</comment>
<comment type="catalytic activity">
    <reaction evidence="7">
        <text>ATP + H2O = ADP + phosphate + H(+)</text>
        <dbReference type="Rhea" id="RHEA:13065"/>
        <dbReference type="ChEBI" id="CHEBI:15377"/>
        <dbReference type="ChEBI" id="CHEBI:15378"/>
        <dbReference type="ChEBI" id="CHEBI:30616"/>
        <dbReference type="ChEBI" id="CHEBI:43474"/>
        <dbReference type="ChEBI" id="CHEBI:456216"/>
        <dbReference type="EC" id="3.6.4.13"/>
    </reaction>
</comment>
<name>A0ABP1G7K6_9CHLO</name>
<organism evidence="12 13">
    <name type="scientific">Coccomyxa viridis</name>
    <dbReference type="NCBI Taxonomy" id="1274662"/>
    <lineage>
        <taxon>Eukaryota</taxon>
        <taxon>Viridiplantae</taxon>
        <taxon>Chlorophyta</taxon>
        <taxon>core chlorophytes</taxon>
        <taxon>Trebouxiophyceae</taxon>
        <taxon>Trebouxiophyceae incertae sedis</taxon>
        <taxon>Coccomyxaceae</taxon>
        <taxon>Coccomyxa</taxon>
    </lineage>
</organism>
<dbReference type="Gene3D" id="3.40.50.300">
    <property type="entry name" value="P-loop containing nucleotide triphosphate hydrolases"/>
    <property type="match status" value="2"/>
</dbReference>
<evidence type="ECO:0000259" key="11">
    <source>
        <dbReference type="PROSITE" id="PS51194"/>
    </source>
</evidence>
<dbReference type="InterPro" id="IPR011545">
    <property type="entry name" value="DEAD/DEAH_box_helicase_dom"/>
</dbReference>
<dbReference type="InterPro" id="IPR000629">
    <property type="entry name" value="RNA-helicase_DEAD-box_CS"/>
</dbReference>
<comment type="similarity">
    <text evidence="6">Belongs to the DEAD box helicase family.</text>
</comment>
<feature type="compositionally biased region" description="Low complexity" evidence="8">
    <location>
        <begin position="225"/>
        <end position="245"/>
    </location>
</feature>
<dbReference type="PANTHER" id="PTHR24031">
    <property type="entry name" value="RNA HELICASE"/>
    <property type="match status" value="1"/>
</dbReference>
<evidence type="ECO:0000256" key="9">
    <source>
        <dbReference type="SAM" id="Phobius"/>
    </source>
</evidence>
<dbReference type="SMART" id="SM00490">
    <property type="entry name" value="HELICc"/>
    <property type="match status" value="1"/>
</dbReference>
<dbReference type="SUPFAM" id="SSF52540">
    <property type="entry name" value="P-loop containing nucleoside triphosphate hydrolases"/>
    <property type="match status" value="1"/>
</dbReference>
<dbReference type="EC" id="3.6.4.13" evidence="7"/>
<dbReference type="InterPro" id="IPR027417">
    <property type="entry name" value="P-loop_NTPase"/>
</dbReference>
<gene>
    <name evidence="12" type="primary">g9604</name>
    <name evidence="12" type="ORF">VP750_LOCUS8657</name>
</gene>
<dbReference type="CDD" id="cd17960">
    <property type="entry name" value="DEADc_DDX55"/>
    <property type="match status" value="1"/>
</dbReference>
<keyword evidence="1 6" id="KW-0547">Nucleotide-binding</keyword>
<evidence type="ECO:0000256" key="8">
    <source>
        <dbReference type="SAM" id="MobiDB-lite"/>
    </source>
</evidence>
<keyword evidence="9" id="KW-0472">Membrane</keyword>
<feature type="region of interest" description="Disordered" evidence="8">
    <location>
        <begin position="222"/>
        <end position="255"/>
    </location>
</feature>
<dbReference type="Pfam" id="PF00271">
    <property type="entry name" value="Helicase_C"/>
    <property type="match status" value="1"/>
</dbReference>
<accession>A0ABP1G7K6</accession>
<evidence type="ECO:0000256" key="7">
    <source>
        <dbReference type="RuleBase" id="RU365068"/>
    </source>
</evidence>
<proteinExistence type="inferred from homology"/>
<evidence type="ECO:0000259" key="10">
    <source>
        <dbReference type="PROSITE" id="PS51192"/>
    </source>
</evidence>
<dbReference type="CDD" id="cd18787">
    <property type="entry name" value="SF2_C_DEAD"/>
    <property type="match status" value="1"/>
</dbReference>
<dbReference type="Proteomes" id="UP001497392">
    <property type="component" value="Unassembled WGS sequence"/>
</dbReference>
<feature type="region of interest" description="Disordered" evidence="8">
    <location>
        <begin position="595"/>
        <end position="636"/>
    </location>
</feature>
<dbReference type="EMBL" id="CAXHTA020000016">
    <property type="protein sequence ID" value="CAL5226751.1"/>
    <property type="molecule type" value="Genomic_DNA"/>
</dbReference>
<keyword evidence="2 6" id="KW-0378">Hydrolase</keyword>
<evidence type="ECO:0000313" key="12">
    <source>
        <dbReference type="EMBL" id="CAL5226751.1"/>
    </source>
</evidence>
<reference evidence="12 13" key="1">
    <citation type="submission" date="2024-06" db="EMBL/GenBank/DDBJ databases">
        <authorList>
            <person name="Kraege A."/>
            <person name="Thomma B."/>
        </authorList>
    </citation>
    <scope>NUCLEOTIDE SEQUENCE [LARGE SCALE GENOMIC DNA]</scope>
</reference>
<evidence type="ECO:0000256" key="6">
    <source>
        <dbReference type="RuleBase" id="RU000492"/>
    </source>
</evidence>
<dbReference type="SMART" id="SM00487">
    <property type="entry name" value="DEXDc"/>
    <property type="match status" value="1"/>
</dbReference>
<evidence type="ECO:0000256" key="1">
    <source>
        <dbReference type="ARBA" id="ARBA00022741"/>
    </source>
</evidence>